<dbReference type="GO" id="GO:0006813">
    <property type="term" value="P:potassium ion transport"/>
    <property type="evidence" value="ECO:0007669"/>
    <property type="project" value="InterPro"/>
</dbReference>
<keyword evidence="4" id="KW-1185">Reference proteome</keyword>
<dbReference type="SUPFAM" id="SSF51735">
    <property type="entry name" value="NAD(P)-binding Rossmann-fold domains"/>
    <property type="match status" value="1"/>
</dbReference>
<dbReference type="PANTHER" id="PTHR43833">
    <property type="entry name" value="POTASSIUM CHANNEL PROTEIN 2-RELATED-RELATED"/>
    <property type="match status" value="1"/>
</dbReference>
<reference evidence="3 4" key="2">
    <citation type="submission" date="2020-02" db="EMBL/GenBank/DDBJ databases">
        <title>Candidatus Galacturonibacter soehngenii shows hetero-acetogenic catabolism of galacturonic acid but lacks a canonical carbon monoxide dehydrogenase/acetyl-CoA synthase complex.</title>
        <authorList>
            <person name="Diender M."/>
            <person name="Stouten G.R."/>
            <person name="Petersen J.F."/>
            <person name="Nielsen P.H."/>
            <person name="Dueholm M.S."/>
            <person name="Pronk J.T."/>
            <person name="Van Loosdrecht M.C.M."/>
        </authorList>
    </citation>
    <scope>NUCLEOTIDE SEQUENCE [LARGE SCALE GENOMIC DNA]</scope>
    <source>
        <strain evidence="3">GalUA</strain>
    </source>
</reference>
<dbReference type="InterPro" id="IPR036721">
    <property type="entry name" value="RCK_C_sf"/>
</dbReference>
<dbReference type="PROSITE" id="PS51201">
    <property type="entry name" value="RCK_N"/>
    <property type="match status" value="1"/>
</dbReference>
<dbReference type="EMBL" id="WAGX01000005">
    <property type="protein sequence ID" value="KAB1438526.1"/>
    <property type="molecule type" value="Genomic_DNA"/>
</dbReference>
<dbReference type="SUPFAM" id="SSF116726">
    <property type="entry name" value="TrkA C-terminal domain-like"/>
    <property type="match status" value="1"/>
</dbReference>
<protein>
    <submittedName>
        <fullName evidence="3">TrkA family potassium uptake protein</fullName>
    </submittedName>
</protein>
<dbReference type="Proteomes" id="UP000461768">
    <property type="component" value="Unassembled WGS sequence"/>
</dbReference>
<evidence type="ECO:0000313" key="3">
    <source>
        <dbReference type="EMBL" id="KAB1438526.1"/>
    </source>
</evidence>
<evidence type="ECO:0000259" key="1">
    <source>
        <dbReference type="PROSITE" id="PS51201"/>
    </source>
</evidence>
<proteinExistence type="predicted"/>
<accession>A0A7V7QLS3</accession>
<dbReference type="Pfam" id="PF02254">
    <property type="entry name" value="TrkA_N"/>
    <property type="match status" value="1"/>
</dbReference>
<dbReference type="AlphaFoldDB" id="A0A7V7QLS3"/>
<evidence type="ECO:0000313" key="4">
    <source>
        <dbReference type="Proteomes" id="UP000461768"/>
    </source>
</evidence>
<dbReference type="InterPro" id="IPR003148">
    <property type="entry name" value="RCK_N"/>
</dbReference>
<organism evidence="3 4">
    <name type="scientific">Candidatus Galacturonatibacter soehngenii</name>
    <dbReference type="NCBI Taxonomy" id="2307010"/>
    <lineage>
        <taxon>Bacteria</taxon>
        <taxon>Bacillati</taxon>
        <taxon>Bacillota</taxon>
        <taxon>Clostridia</taxon>
        <taxon>Lachnospirales</taxon>
        <taxon>Lachnospiraceae</taxon>
        <taxon>Candidatus Galacturonatibacter</taxon>
    </lineage>
</organism>
<dbReference type="InterPro" id="IPR006037">
    <property type="entry name" value="RCK_C"/>
</dbReference>
<dbReference type="Gene3D" id="3.30.70.1450">
    <property type="entry name" value="Regulator of K+ conductance, C-terminal domain"/>
    <property type="match status" value="1"/>
</dbReference>
<comment type="caution">
    <text evidence="3">The sequence shown here is derived from an EMBL/GenBank/DDBJ whole genome shotgun (WGS) entry which is preliminary data.</text>
</comment>
<dbReference type="RefSeq" id="WP_151146117.1">
    <property type="nucleotide sequence ID" value="NZ_WAGX01000005.1"/>
</dbReference>
<sequence length="217" mass="23667">MVMKEFAVFGLGEFGKSVALNLAKNGCEVLVVDNDSEKVKEIADYVTYAVTADVTDYNVLKSLGIRNLDAVVVAIAESLESSVMATIFAKELGVPYVLAKAYTEVHATVLKKVGADAVAFPEKEMGARTAKNLMSENFVDLVELSSKFSMVEMKVPTSWEGMTLRELNPRDKLGVNVIAVKTGDEVNVNPNPDTPFVKDETLIIIGDNNMLERLSKK</sequence>
<dbReference type="GO" id="GO:0008324">
    <property type="term" value="F:monoatomic cation transmembrane transporter activity"/>
    <property type="evidence" value="ECO:0007669"/>
    <property type="project" value="InterPro"/>
</dbReference>
<dbReference type="InterPro" id="IPR050721">
    <property type="entry name" value="Trk_Ktr_HKT_K-transport"/>
</dbReference>
<dbReference type="InterPro" id="IPR036291">
    <property type="entry name" value="NAD(P)-bd_dom_sf"/>
</dbReference>
<dbReference type="PANTHER" id="PTHR43833:SF7">
    <property type="entry name" value="KTR SYSTEM POTASSIUM UPTAKE PROTEIN C"/>
    <property type="match status" value="1"/>
</dbReference>
<name>A0A7V7QLS3_9FIRM</name>
<dbReference type="PROSITE" id="PS51202">
    <property type="entry name" value="RCK_C"/>
    <property type="match status" value="1"/>
</dbReference>
<feature type="domain" description="RCK C-terminal" evidence="2">
    <location>
        <begin position="136"/>
        <end position="217"/>
    </location>
</feature>
<reference evidence="3 4" key="1">
    <citation type="submission" date="2019-09" db="EMBL/GenBank/DDBJ databases">
        <authorList>
            <person name="Valk L.C."/>
        </authorList>
    </citation>
    <scope>NUCLEOTIDE SEQUENCE [LARGE SCALE GENOMIC DNA]</scope>
    <source>
        <strain evidence="3">GalUA</strain>
    </source>
</reference>
<gene>
    <name evidence="3" type="ORF">F7O84_13395</name>
</gene>
<dbReference type="Pfam" id="PF02080">
    <property type="entry name" value="TrkA_C"/>
    <property type="match status" value="1"/>
</dbReference>
<feature type="domain" description="RCK N-terminal" evidence="1">
    <location>
        <begin position="3"/>
        <end position="120"/>
    </location>
</feature>
<dbReference type="OrthoDB" id="9776294at2"/>
<evidence type="ECO:0000259" key="2">
    <source>
        <dbReference type="PROSITE" id="PS51202"/>
    </source>
</evidence>
<dbReference type="Gene3D" id="3.40.50.720">
    <property type="entry name" value="NAD(P)-binding Rossmann-like Domain"/>
    <property type="match status" value="1"/>
</dbReference>